<name>A0ABP8LZP4_9BACT</name>
<sequence>MKEKQFSLKEVEYQALLRMRDSLQTLRDTLVPISVWPDSLAGQWNGKIVCVDSNCPDYVVGDQRNDTWIFANDSTQLVTKVLNNNALVRVYASTFNGSQVQLHFSTDSSAAKQVEMKVLLNELSGSKIKGTRTIVIDSRCTARFNVELIRATSKDLKR</sequence>
<proteinExistence type="predicted"/>
<reference evidence="2" key="1">
    <citation type="journal article" date="2019" name="Int. J. Syst. Evol. Microbiol.">
        <title>The Global Catalogue of Microorganisms (GCM) 10K type strain sequencing project: providing services to taxonomists for standard genome sequencing and annotation.</title>
        <authorList>
            <consortium name="The Broad Institute Genomics Platform"/>
            <consortium name="The Broad Institute Genome Sequencing Center for Infectious Disease"/>
            <person name="Wu L."/>
            <person name="Ma J."/>
        </authorList>
    </citation>
    <scope>NUCLEOTIDE SEQUENCE [LARGE SCALE GENOMIC DNA]</scope>
    <source>
        <strain evidence="2">JCM 31920</strain>
    </source>
</reference>
<comment type="caution">
    <text evidence="1">The sequence shown here is derived from an EMBL/GenBank/DDBJ whole genome shotgun (WGS) entry which is preliminary data.</text>
</comment>
<dbReference type="EMBL" id="BAABEY010000023">
    <property type="protein sequence ID" value="GAA4439836.1"/>
    <property type="molecule type" value="Genomic_DNA"/>
</dbReference>
<gene>
    <name evidence="1" type="ORF">GCM10023091_22640</name>
</gene>
<keyword evidence="2" id="KW-1185">Reference proteome</keyword>
<dbReference type="Proteomes" id="UP001501508">
    <property type="component" value="Unassembled WGS sequence"/>
</dbReference>
<protein>
    <submittedName>
        <fullName evidence="1">Uncharacterized protein</fullName>
    </submittedName>
</protein>
<evidence type="ECO:0000313" key="2">
    <source>
        <dbReference type="Proteomes" id="UP001501508"/>
    </source>
</evidence>
<accession>A0ABP8LZP4</accession>
<organism evidence="1 2">
    <name type="scientific">Ravibacter arvi</name>
    <dbReference type="NCBI Taxonomy" id="2051041"/>
    <lineage>
        <taxon>Bacteria</taxon>
        <taxon>Pseudomonadati</taxon>
        <taxon>Bacteroidota</taxon>
        <taxon>Cytophagia</taxon>
        <taxon>Cytophagales</taxon>
        <taxon>Spirosomataceae</taxon>
        <taxon>Ravibacter</taxon>
    </lineage>
</organism>
<evidence type="ECO:0000313" key="1">
    <source>
        <dbReference type="EMBL" id="GAA4439836.1"/>
    </source>
</evidence>